<gene>
    <name evidence="2" type="ORF">Uis4E_1380</name>
</gene>
<keyword evidence="3" id="KW-1185">Reference proteome</keyword>
<evidence type="ECO:0000259" key="1">
    <source>
        <dbReference type="SMART" id="SM00226"/>
    </source>
</evidence>
<dbReference type="EMBL" id="NMWT01000020">
    <property type="protein sequence ID" value="PLS27694.1"/>
    <property type="molecule type" value="Genomic_DNA"/>
</dbReference>
<organism evidence="2 3">
    <name type="scientific">Bifidobacterium parmae</name>
    <dbReference type="NCBI Taxonomy" id="361854"/>
    <lineage>
        <taxon>Bacteria</taxon>
        <taxon>Bacillati</taxon>
        <taxon>Actinomycetota</taxon>
        <taxon>Actinomycetes</taxon>
        <taxon>Bifidobacteriales</taxon>
        <taxon>Bifidobacteriaceae</taxon>
        <taxon>Bifidobacterium</taxon>
    </lineage>
</organism>
<feature type="domain" description="Phosphotyrosine protein phosphatase I" evidence="1">
    <location>
        <begin position="4"/>
        <end position="183"/>
    </location>
</feature>
<dbReference type="InterPro" id="IPR023485">
    <property type="entry name" value="Ptyr_pPase"/>
</dbReference>
<dbReference type="Gene3D" id="3.40.50.2300">
    <property type="match status" value="1"/>
</dbReference>
<name>A0A2N5J0G4_9BIFI</name>
<evidence type="ECO:0000313" key="2">
    <source>
        <dbReference type="EMBL" id="PLS27694.1"/>
    </source>
</evidence>
<dbReference type="Proteomes" id="UP000235034">
    <property type="component" value="Unassembled WGS sequence"/>
</dbReference>
<evidence type="ECO:0000313" key="3">
    <source>
        <dbReference type="Proteomes" id="UP000235034"/>
    </source>
</evidence>
<protein>
    <submittedName>
        <fullName evidence="2">Protein-tyrosine-phosphatase</fullName>
    </submittedName>
</protein>
<dbReference type="OrthoDB" id="9784339at2"/>
<dbReference type="Pfam" id="PF01451">
    <property type="entry name" value="LMWPc"/>
    <property type="match status" value="1"/>
</dbReference>
<comment type="caution">
    <text evidence="2">The sequence shown here is derived from an EMBL/GenBank/DDBJ whole genome shotgun (WGS) entry which is preliminary data.</text>
</comment>
<dbReference type="InterPro" id="IPR050438">
    <property type="entry name" value="LMW_PTPase"/>
</dbReference>
<dbReference type="InterPro" id="IPR036196">
    <property type="entry name" value="Ptyr_pPase_sf"/>
</dbReference>
<dbReference type="AlphaFoldDB" id="A0A2N5J0G4"/>
<dbReference type="PANTHER" id="PTHR11717:SF31">
    <property type="entry name" value="LOW MOLECULAR WEIGHT PROTEIN-TYROSINE-PHOSPHATASE ETP-RELATED"/>
    <property type="match status" value="1"/>
</dbReference>
<dbReference type="GO" id="GO:0004725">
    <property type="term" value="F:protein tyrosine phosphatase activity"/>
    <property type="evidence" value="ECO:0007669"/>
    <property type="project" value="TreeGrafter"/>
</dbReference>
<reference evidence="2 3" key="1">
    <citation type="submission" date="2017-07" db="EMBL/GenBank/DDBJ databases">
        <title>Bifidobacterium novel species.</title>
        <authorList>
            <person name="Lugli G.A."/>
            <person name="Milani C."/>
            <person name="Duranti S."/>
            <person name="Mangifesta M."/>
        </authorList>
    </citation>
    <scope>NUCLEOTIDE SEQUENCE [LARGE SCALE GENOMIC DNA]</scope>
    <source>
        <strain evidence="2 3">77</strain>
    </source>
</reference>
<dbReference type="SMART" id="SM00226">
    <property type="entry name" value="LMWPc"/>
    <property type="match status" value="1"/>
</dbReference>
<proteinExistence type="predicted"/>
<sequence length="185" mass="20213">MFSMRILFVCTGNVSRSAMAELLAPHFFSDDSLEFASAGTRGLHDHAISRDAADLMRRDRIDGAAIAAFRSRRITPSIASGADLILCFEERQRGDIVVESPLVARRTFLITDFANLCEAAKREGWIEGANVEERIGSVIDNAGLLRPQLPEAEDVADPQGRGMAAFVEAHNTIVRLFKRLAAALA</sequence>
<dbReference type="SUPFAM" id="SSF52788">
    <property type="entry name" value="Phosphotyrosine protein phosphatases I"/>
    <property type="match status" value="1"/>
</dbReference>
<accession>A0A2N5J0G4</accession>
<dbReference type="PANTHER" id="PTHR11717">
    <property type="entry name" value="LOW MOLECULAR WEIGHT PROTEIN TYROSINE PHOSPHATASE"/>
    <property type="match status" value="1"/>
</dbReference>